<keyword evidence="1" id="KW-0560">Oxidoreductase</keyword>
<dbReference type="GO" id="GO:0016491">
    <property type="term" value="F:oxidoreductase activity"/>
    <property type="evidence" value="ECO:0007669"/>
    <property type="project" value="UniProtKB-KW"/>
</dbReference>
<dbReference type="EMBL" id="CP108021">
    <property type="protein sequence ID" value="WUM20194.1"/>
    <property type="molecule type" value="Genomic_DNA"/>
</dbReference>
<evidence type="ECO:0000313" key="2">
    <source>
        <dbReference type="EMBL" id="WUM20194.1"/>
    </source>
</evidence>
<name>A0AAU4K2I2_9NOCA</name>
<dbReference type="KEGG" id="whr:OG579_21345"/>
<evidence type="ECO:0000313" key="3">
    <source>
        <dbReference type="Proteomes" id="UP001432128"/>
    </source>
</evidence>
<dbReference type="PANTHER" id="PTHR43157:SF31">
    <property type="entry name" value="PHOSPHATIDYLINOSITOL-GLYCAN BIOSYNTHESIS CLASS F PROTEIN"/>
    <property type="match status" value="1"/>
</dbReference>
<accession>A0AAU4K2I2</accession>
<reference evidence="2 3" key="1">
    <citation type="submission" date="2022-10" db="EMBL/GenBank/DDBJ databases">
        <title>The complete genomes of actinobacterial strains from the NBC collection.</title>
        <authorList>
            <person name="Joergensen T.S."/>
            <person name="Alvarez Arevalo M."/>
            <person name="Sterndorff E.B."/>
            <person name="Faurdal D."/>
            <person name="Vuksanovic O."/>
            <person name="Mourched A.-S."/>
            <person name="Charusanti P."/>
            <person name="Shaw S."/>
            <person name="Blin K."/>
            <person name="Weber T."/>
        </authorList>
    </citation>
    <scope>NUCLEOTIDE SEQUENCE [LARGE SCALE GENOMIC DNA]</scope>
    <source>
        <strain evidence="2 3">NBC_00319</strain>
    </source>
</reference>
<dbReference type="SUPFAM" id="SSF51735">
    <property type="entry name" value="NAD(P)-binding Rossmann-fold domains"/>
    <property type="match status" value="1"/>
</dbReference>
<sequence>MAGDQQWTPARLGDRSGQRVIVTGATNGIGLATAHALARAGAHVILAVRNVELGERRAAEMGGSTEVSHVDLSDLASVHAFADRLTDDVDVLVNNAGLVAQKRETTTDGFEMSIGTNFLGPFALTNLVAPRVRSQIVNVGSDAHKFATLDLDDLHLTRARWNPMGAYGRSKLAVMLWGLELDRRLRESGSTVTTALTHPGWVASNLSNVSDAPLMSVFHTMTQTIAKTLANDTDAGAAPTLYCMTEPIPPGSYVGIDSRLGLKGGPTLAGRTAQASDYALAQRLWQRAETETGTSWPRM</sequence>
<dbReference type="InterPro" id="IPR002347">
    <property type="entry name" value="SDR_fam"/>
</dbReference>
<organism evidence="2 3">
    <name type="scientific">Williamsia herbipolensis</name>
    <dbReference type="NCBI Taxonomy" id="1603258"/>
    <lineage>
        <taxon>Bacteria</taxon>
        <taxon>Bacillati</taxon>
        <taxon>Actinomycetota</taxon>
        <taxon>Actinomycetes</taxon>
        <taxon>Mycobacteriales</taxon>
        <taxon>Nocardiaceae</taxon>
        <taxon>Williamsia</taxon>
    </lineage>
</organism>
<proteinExistence type="predicted"/>
<dbReference type="InterPro" id="IPR036291">
    <property type="entry name" value="NAD(P)-bd_dom_sf"/>
</dbReference>
<dbReference type="RefSeq" id="WP_328857580.1">
    <property type="nucleotide sequence ID" value="NZ_CP108021.1"/>
</dbReference>
<keyword evidence="3" id="KW-1185">Reference proteome</keyword>
<dbReference type="AlphaFoldDB" id="A0AAU4K2I2"/>
<dbReference type="Pfam" id="PF00106">
    <property type="entry name" value="adh_short"/>
    <property type="match status" value="1"/>
</dbReference>
<dbReference type="PRINTS" id="PR00081">
    <property type="entry name" value="GDHRDH"/>
</dbReference>
<dbReference type="Proteomes" id="UP001432128">
    <property type="component" value="Chromosome"/>
</dbReference>
<dbReference type="Gene3D" id="3.40.50.720">
    <property type="entry name" value="NAD(P)-binding Rossmann-like Domain"/>
    <property type="match status" value="1"/>
</dbReference>
<protein>
    <submittedName>
        <fullName evidence="2">SDR family NAD(P)-dependent oxidoreductase</fullName>
    </submittedName>
</protein>
<dbReference type="PANTHER" id="PTHR43157">
    <property type="entry name" value="PHOSPHATIDYLINOSITOL-GLYCAN BIOSYNTHESIS CLASS F PROTEIN-RELATED"/>
    <property type="match status" value="1"/>
</dbReference>
<evidence type="ECO:0000256" key="1">
    <source>
        <dbReference type="ARBA" id="ARBA00023002"/>
    </source>
</evidence>
<gene>
    <name evidence="2" type="ORF">OG579_21345</name>
</gene>